<proteinExistence type="predicted"/>
<gene>
    <name evidence="3" type="ORF">N9A08_01530</name>
</gene>
<feature type="region of interest" description="Disordered" evidence="1">
    <location>
        <begin position="155"/>
        <end position="174"/>
    </location>
</feature>
<accession>A0ABY6FWG3</accession>
<dbReference type="CDD" id="cd06553">
    <property type="entry name" value="ASCH_Ef3133_like"/>
    <property type="match status" value="1"/>
</dbReference>
<dbReference type="Gene3D" id="3.10.400.10">
    <property type="entry name" value="Sulfate adenylyltransferase"/>
    <property type="match status" value="1"/>
</dbReference>
<dbReference type="PANTHER" id="PTHR39203">
    <property type="entry name" value="CYTOPLASMIC PROTEIN-RELATED"/>
    <property type="match status" value="1"/>
</dbReference>
<dbReference type="GeneID" id="95608378"/>
<organism evidence="3 4">
    <name type="scientific">Arthrobacter koreensis</name>
    <dbReference type="NCBI Taxonomy" id="199136"/>
    <lineage>
        <taxon>Bacteria</taxon>
        <taxon>Bacillati</taxon>
        <taxon>Actinomycetota</taxon>
        <taxon>Actinomycetes</taxon>
        <taxon>Micrococcales</taxon>
        <taxon>Micrococcaceae</taxon>
        <taxon>Arthrobacter</taxon>
    </lineage>
</organism>
<dbReference type="InterPro" id="IPR015947">
    <property type="entry name" value="PUA-like_sf"/>
</dbReference>
<evidence type="ECO:0000259" key="2">
    <source>
        <dbReference type="SMART" id="SM01022"/>
    </source>
</evidence>
<evidence type="ECO:0000313" key="4">
    <source>
        <dbReference type="Proteomes" id="UP001063368"/>
    </source>
</evidence>
<dbReference type="PANTHER" id="PTHR39203:SF1">
    <property type="entry name" value="CYTOPLASMIC PROTEIN"/>
    <property type="match status" value="1"/>
</dbReference>
<name>A0ABY6FWG3_9MICC</name>
<dbReference type="SMART" id="SM01022">
    <property type="entry name" value="ASCH"/>
    <property type="match status" value="1"/>
</dbReference>
<evidence type="ECO:0000256" key="1">
    <source>
        <dbReference type="SAM" id="MobiDB-lite"/>
    </source>
</evidence>
<dbReference type="RefSeq" id="WP_152275163.1">
    <property type="nucleotide sequence ID" value="NZ_BAAAKG010000004.1"/>
</dbReference>
<protein>
    <submittedName>
        <fullName evidence="3">ASCH domain-containing protein</fullName>
    </submittedName>
</protein>
<keyword evidence="4" id="KW-1185">Reference proteome</keyword>
<dbReference type="Proteomes" id="UP001063368">
    <property type="component" value="Chromosome"/>
</dbReference>
<feature type="domain" description="ASCH" evidence="2">
    <location>
        <begin position="22"/>
        <end position="145"/>
    </location>
</feature>
<dbReference type="Pfam" id="PF04266">
    <property type="entry name" value="ASCH"/>
    <property type="match status" value="1"/>
</dbReference>
<dbReference type="EMBL" id="CP106856">
    <property type="protein sequence ID" value="UYB37566.1"/>
    <property type="molecule type" value="Genomic_DNA"/>
</dbReference>
<sequence>MWHEYTAAHPEAVAACPEYTVEHFGDTRRLADELLGHVLSGRKRATSELAADFLGRGDSLPRIGSHWIACDGTGAPRIVLRTTELRLGPFTSADAAFARDEGEDDLSLESWQREHRRYWTRVSAAQGRQWSEAEDIVFERFTVVWPPQASVLQGSQEGIRRGDVSGVEGAHAGH</sequence>
<dbReference type="SUPFAM" id="SSF88697">
    <property type="entry name" value="PUA domain-like"/>
    <property type="match status" value="1"/>
</dbReference>
<reference evidence="3" key="1">
    <citation type="submission" date="2022-09" db="EMBL/GenBank/DDBJ databases">
        <authorList>
            <person name="Li D."/>
            <person name="Cheng J."/>
            <person name="Li Y."/>
        </authorList>
    </citation>
    <scope>NUCLEOTIDE SEQUENCE</scope>
    <source>
        <strain evidence="3">DL</strain>
    </source>
</reference>
<dbReference type="InterPro" id="IPR007374">
    <property type="entry name" value="ASCH_domain"/>
</dbReference>
<dbReference type="InterPro" id="IPR009326">
    <property type="entry name" value="DUF984"/>
</dbReference>
<evidence type="ECO:0000313" key="3">
    <source>
        <dbReference type="EMBL" id="UYB37566.1"/>
    </source>
</evidence>